<dbReference type="InterPro" id="IPR018087">
    <property type="entry name" value="Glyco_hydro_5_CS"/>
</dbReference>
<dbReference type="InterPro" id="IPR026444">
    <property type="entry name" value="Secre_tail"/>
</dbReference>
<gene>
    <name evidence="6" type="ORF">MYP_458</name>
</gene>
<dbReference type="InterPro" id="IPR001547">
    <property type="entry name" value="Glyco_hydro_5"/>
</dbReference>
<dbReference type="PANTHER" id="PTHR34142">
    <property type="entry name" value="ENDO-BETA-1,4-GLUCANASE A"/>
    <property type="match status" value="1"/>
</dbReference>
<dbReference type="InterPro" id="IPR006584">
    <property type="entry name" value="Cellulose-bd_IV"/>
</dbReference>
<accession>A0A098LA05</accession>
<dbReference type="NCBIfam" id="TIGR04183">
    <property type="entry name" value="Por_Secre_tail"/>
    <property type="match status" value="1"/>
</dbReference>
<dbReference type="OrthoDB" id="9800955at2"/>
<protein>
    <submittedName>
        <fullName evidence="6">Endoglucanase</fullName>
    </submittedName>
</protein>
<dbReference type="CDD" id="cd04080">
    <property type="entry name" value="CBM6_cellulase-like"/>
    <property type="match status" value="1"/>
</dbReference>
<dbReference type="InterPro" id="IPR005084">
    <property type="entry name" value="CBM6"/>
</dbReference>
<feature type="domain" description="CBM6" evidence="5">
    <location>
        <begin position="506"/>
        <end position="651"/>
    </location>
</feature>
<proteinExistence type="predicted"/>
<dbReference type="Gene3D" id="2.60.120.260">
    <property type="entry name" value="Galactose-binding domain-like"/>
    <property type="match status" value="1"/>
</dbReference>
<dbReference type="PANTHER" id="PTHR34142:SF1">
    <property type="entry name" value="GLYCOSIDE HYDROLASE FAMILY 5 DOMAIN-CONTAINING PROTEIN"/>
    <property type="match status" value="1"/>
</dbReference>
<feature type="chain" id="PRO_5001937278" evidence="4">
    <location>
        <begin position="25"/>
        <end position="729"/>
    </location>
</feature>
<dbReference type="STRING" id="153721.MYP_458"/>
<dbReference type="EMBL" id="BBLT01000001">
    <property type="protein sequence ID" value="GAL83232.1"/>
    <property type="molecule type" value="Genomic_DNA"/>
</dbReference>
<dbReference type="PROSITE" id="PS00659">
    <property type="entry name" value="GLYCOSYL_HYDROL_F5"/>
    <property type="match status" value="1"/>
</dbReference>
<dbReference type="eggNOG" id="COG4447">
    <property type="taxonomic scope" value="Bacteria"/>
</dbReference>
<evidence type="ECO:0000313" key="6">
    <source>
        <dbReference type="EMBL" id="GAL83232.1"/>
    </source>
</evidence>
<dbReference type="InterPro" id="IPR017853">
    <property type="entry name" value="GH"/>
</dbReference>
<dbReference type="SMART" id="SM00606">
    <property type="entry name" value="CBD_IV"/>
    <property type="match status" value="1"/>
</dbReference>
<dbReference type="GO" id="GO:0000272">
    <property type="term" value="P:polysaccharide catabolic process"/>
    <property type="evidence" value="ECO:0007669"/>
    <property type="project" value="InterPro"/>
</dbReference>
<reference evidence="6 7" key="1">
    <citation type="submission" date="2014-09" db="EMBL/GenBank/DDBJ databases">
        <title>Sporocytophaga myxococcoides PG-01 genome sequencing.</title>
        <authorList>
            <person name="Liu L."/>
            <person name="Gao P.J."/>
            <person name="Chen G.J."/>
            <person name="Wang L.S."/>
        </authorList>
    </citation>
    <scope>NUCLEOTIDE SEQUENCE [LARGE SCALE GENOMIC DNA]</scope>
    <source>
        <strain evidence="6 7">PG-01</strain>
    </source>
</reference>
<sequence>MNKTILFFLMTILLAPLTASSQYATPWLHVEGNLIKDPAGNTVILRGVDFQDIKEQATDRTVGLNGLIDVVTNLDDTLSQSPGWYTRVIRFTVEPPISNLEEYYQQTLKPAVDYATSKGLYVIIDWHYIADVNGNIESTNAFWTYMAPRFNNYSNVLYEVYNEPINTNLTWGQFKPYMQAWVDLIRKYAPHNLILAGSPVWDQRMGDAATNPLTGGNIVYVAHIYPGHWTATGAGSVKSQVERVVKVHPVFLSEWGFSETVSATSASLLKGSIASYGDPIVKWAEDLGISWSAWVADNDWEPAMFTRDWKLKVGPGEMGGFTKDKLYEFRDDHQPSDVPCFAPYLGLPQTLCGKNSVTIGLQSTSDDVSFKWFKDGVELTDQTEASIEATETGRYKVEATLGSCTMADEVEVVKTMFPVSLGKGAVLSKDPLIIKVDNAEEKFTYQWYHNNKLIEGADSSSLAVFDTCGSFYSVLVTSEDCGFVSDTFKILCPRGYFKGKPFDIPGIIQAEDYDFQNIANTTYFDSEPANQGGAYRNDEVDIEVTKDINGAYNVGWTETGEWLEYSISVKENGEYPVYLRVAGNPTPAVGGKVHIKLNGKKASSTLTLPVTGDWQKWETVSLGIVNFNTTDTLLRLFIEAPGFNINYIEVGARVETSIFGKSNTSSLKVYPNPVNDLVFFSEEIPYDWTITTILGNVLLSGNGISADVSSLNRGTYLLNVNSNVVKIIK</sequence>
<dbReference type="Pfam" id="PF03422">
    <property type="entry name" value="CBM_6"/>
    <property type="match status" value="1"/>
</dbReference>
<evidence type="ECO:0000256" key="1">
    <source>
        <dbReference type="ARBA" id="ARBA00022729"/>
    </source>
</evidence>
<comment type="caution">
    <text evidence="6">The sequence shown here is derived from an EMBL/GenBank/DDBJ whole genome shotgun (WGS) entry which is preliminary data.</text>
</comment>
<feature type="signal peptide" evidence="4">
    <location>
        <begin position="1"/>
        <end position="24"/>
    </location>
</feature>
<dbReference type="eggNOG" id="COG2273">
    <property type="taxonomic scope" value="Bacteria"/>
</dbReference>
<dbReference type="AlphaFoldDB" id="A0A098LA05"/>
<evidence type="ECO:0000256" key="3">
    <source>
        <dbReference type="ARBA" id="ARBA00023295"/>
    </source>
</evidence>
<evidence type="ECO:0000259" key="5">
    <source>
        <dbReference type="PROSITE" id="PS51175"/>
    </source>
</evidence>
<dbReference type="InterPro" id="IPR008979">
    <property type="entry name" value="Galactose-bd-like_sf"/>
</dbReference>
<evidence type="ECO:0000256" key="2">
    <source>
        <dbReference type="ARBA" id="ARBA00022801"/>
    </source>
</evidence>
<keyword evidence="1 4" id="KW-0732">Signal</keyword>
<evidence type="ECO:0000256" key="4">
    <source>
        <dbReference type="SAM" id="SignalP"/>
    </source>
</evidence>
<dbReference type="GO" id="GO:0004553">
    <property type="term" value="F:hydrolase activity, hydrolyzing O-glycosyl compounds"/>
    <property type="evidence" value="ECO:0007669"/>
    <property type="project" value="InterPro"/>
</dbReference>
<organism evidence="6 7">
    <name type="scientific">Sporocytophaga myxococcoides</name>
    <dbReference type="NCBI Taxonomy" id="153721"/>
    <lineage>
        <taxon>Bacteria</taxon>
        <taxon>Pseudomonadati</taxon>
        <taxon>Bacteroidota</taxon>
        <taxon>Cytophagia</taxon>
        <taxon>Cytophagales</taxon>
        <taxon>Cytophagaceae</taxon>
        <taxon>Sporocytophaga</taxon>
    </lineage>
</organism>
<dbReference type="Gene3D" id="3.20.20.80">
    <property type="entry name" value="Glycosidases"/>
    <property type="match status" value="1"/>
</dbReference>
<dbReference type="RefSeq" id="WP_052429898.1">
    <property type="nucleotide sequence ID" value="NZ_BBLT01000001.1"/>
</dbReference>
<dbReference type="eggNOG" id="COG2730">
    <property type="taxonomic scope" value="Bacteria"/>
</dbReference>
<dbReference type="Pfam" id="PF00150">
    <property type="entry name" value="Cellulase"/>
    <property type="match status" value="1"/>
</dbReference>
<dbReference type="SUPFAM" id="SSF49785">
    <property type="entry name" value="Galactose-binding domain-like"/>
    <property type="match status" value="1"/>
</dbReference>
<keyword evidence="3" id="KW-0326">Glycosidase</keyword>
<dbReference type="PROSITE" id="PS51175">
    <property type="entry name" value="CBM6"/>
    <property type="match status" value="1"/>
</dbReference>
<dbReference type="GO" id="GO:0030246">
    <property type="term" value="F:carbohydrate binding"/>
    <property type="evidence" value="ECO:0007669"/>
    <property type="project" value="InterPro"/>
</dbReference>
<dbReference type="Proteomes" id="UP000030185">
    <property type="component" value="Unassembled WGS sequence"/>
</dbReference>
<evidence type="ECO:0000313" key="7">
    <source>
        <dbReference type="Proteomes" id="UP000030185"/>
    </source>
</evidence>
<dbReference type="SUPFAM" id="SSF51445">
    <property type="entry name" value="(Trans)glycosidases"/>
    <property type="match status" value="1"/>
</dbReference>
<keyword evidence="7" id="KW-1185">Reference proteome</keyword>
<keyword evidence="2" id="KW-0378">Hydrolase</keyword>
<name>A0A098LA05_9BACT</name>